<dbReference type="RefSeq" id="XP_007932664.1">
    <property type="nucleotide sequence ID" value="XM_007934473.1"/>
</dbReference>
<dbReference type="VEuPathDB" id="FungiDB:MYCFIDRAFT_180739"/>
<feature type="region of interest" description="Disordered" evidence="1">
    <location>
        <begin position="373"/>
        <end position="398"/>
    </location>
</feature>
<feature type="region of interest" description="Disordered" evidence="1">
    <location>
        <begin position="484"/>
        <end position="506"/>
    </location>
</feature>
<organism evidence="2 3">
    <name type="scientific">Pseudocercospora fijiensis (strain CIRAD86)</name>
    <name type="common">Black leaf streak disease fungus</name>
    <name type="synonym">Mycosphaerella fijiensis</name>
    <dbReference type="NCBI Taxonomy" id="383855"/>
    <lineage>
        <taxon>Eukaryota</taxon>
        <taxon>Fungi</taxon>
        <taxon>Dikarya</taxon>
        <taxon>Ascomycota</taxon>
        <taxon>Pezizomycotina</taxon>
        <taxon>Dothideomycetes</taxon>
        <taxon>Dothideomycetidae</taxon>
        <taxon>Mycosphaerellales</taxon>
        <taxon>Mycosphaerellaceae</taxon>
        <taxon>Pseudocercospora</taxon>
    </lineage>
</organism>
<sequence>MRQRARGRDFVCRSMRSGIVGARHTNSCDMKLLSLMRGAFGNPDPGLGFTTAAQNVRAPPSLSKMSASRSAMTRTDQWSYLTPHNYLARYRVLLKFGRRTGARPTLLTRTPRPGAKSLALRLGAKLHPNRPILMILRTYIRRMHGFHVVHIVATCRIGTYHPPFGVQIALRTLPRTSPAPPAPRVKDASGLDTSRNPMHLNKQLILCTFVCSRGYSKAADSLDHPAIQEARLTFWTSSAKSISDSILPPDKACIISLAATVHSDMTAHHLDQSTSTVAASYALSGLRITRKASTVKYHSISEFSRQPSPSPLLQHAFSRSLIDHIPTLHRRRTVLFLKLRCIAPDRNMHQVKESLTPVSNNDRRIPSLRLRSHNGFSHNQAPPPNSDSPPPHSDDDMLQQYTPLSALDKLERIRLSISSRCRSQATRVMMNASEQGDGLFYTHLGQAARLQVNQHPPEAKRTADMGPGALKRCIPGRSAAFGKDNNFSPSTFSDDTGCSATSNTSY</sequence>
<gene>
    <name evidence="2" type="ORF">MYCFIDRAFT_180739</name>
</gene>
<dbReference type="KEGG" id="pfj:MYCFIDRAFT_180739"/>
<proteinExistence type="predicted"/>
<evidence type="ECO:0000313" key="3">
    <source>
        <dbReference type="Proteomes" id="UP000016932"/>
    </source>
</evidence>
<feature type="compositionally biased region" description="Pro residues" evidence="1">
    <location>
        <begin position="381"/>
        <end position="391"/>
    </location>
</feature>
<dbReference type="Proteomes" id="UP000016932">
    <property type="component" value="Unassembled WGS sequence"/>
</dbReference>
<keyword evidence="3" id="KW-1185">Reference proteome</keyword>
<dbReference type="HOGENOM" id="CLU_538752_0_0_1"/>
<dbReference type="AlphaFoldDB" id="M2ZXF7"/>
<evidence type="ECO:0000313" key="2">
    <source>
        <dbReference type="EMBL" id="EME76751.1"/>
    </source>
</evidence>
<name>M2ZXF7_PSEFD</name>
<evidence type="ECO:0000256" key="1">
    <source>
        <dbReference type="SAM" id="MobiDB-lite"/>
    </source>
</evidence>
<protein>
    <submittedName>
        <fullName evidence="2">Uncharacterized protein</fullName>
    </submittedName>
</protein>
<accession>M2ZXF7</accession>
<reference evidence="2 3" key="1">
    <citation type="journal article" date="2012" name="PLoS Pathog.">
        <title>Diverse lifestyles and strategies of plant pathogenesis encoded in the genomes of eighteen Dothideomycetes fungi.</title>
        <authorList>
            <person name="Ohm R.A."/>
            <person name="Feau N."/>
            <person name="Henrissat B."/>
            <person name="Schoch C.L."/>
            <person name="Horwitz B.A."/>
            <person name="Barry K.W."/>
            <person name="Condon B.J."/>
            <person name="Copeland A.C."/>
            <person name="Dhillon B."/>
            <person name="Glaser F."/>
            <person name="Hesse C.N."/>
            <person name="Kosti I."/>
            <person name="LaButti K."/>
            <person name="Lindquist E.A."/>
            <person name="Lucas S."/>
            <person name="Salamov A.A."/>
            <person name="Bradshaw R.E."/>
            <person name="Ciuffetti L."/>
            <person name="Hamelin R.C."/>
            <person name="Kema G.H.J."/>
            <person name="Lawrence C."/>
            <person name="Scott J.A."/>
            <person name="Spatafora J.W."/>
            <person name="Turgeon B.G."/>
            <person name="de Wit P.J.G.M."/>
            <person name="Zhong S."/>
            <person name="Goodwin S.B."/>
            <person name="Grigoriev I.V."/>
        </authorList>
    </citation>
    <scope>NUCLEOTIDE SEQUENCE [LARGE SCALE GENOMIC DNA]</scope>
    <source>
        <strain evidence="2 3">CIRAD86</strain>
    </source>
</reference>
<dbReference type="EMBL" id="KB446576">
    <property type="protein sequence ID" value="EME76751.1"/>
    <property type="molecule type" value="Genomic_DNA"/>
</dbReference>
<feature type="compositionally biased region" description="Polar residues" evidence="1">
    <location>
        <begin position="485"/>
        <end position="506"/>
    </location>
</feature>
<dbReference type="GeneID" id="19334498"/>